<organism evidence="1 2">
    <name type="scientific">Nocardia goodfellowii</name>
    <dbReference type="NCBI Taxonomy" id="882446"/>
    <lineage>
        <taxon>Bacteria</taxon>
        <taxon>Bacillati</taxon>
        <taxon>Actinomycetota</taxon>
        <taxon>Actinomycetes</taxon>
        <taxon>Mycobacteriales</taxon>
        <taxon>Nocardiaceae</taxon>
        <taxon>Nocardia</taxon>
    </lineage>
</organism>
<keyword evidence="2" id="KW-1185">Reference proteome</keyword>
<proteinExistence type="predicted"/>
<evidence type="ECO:0000313" key="1">
    <source>
        <dbReference type="EMBL" id="MBP2194210.1"/>
    </source>
</evidence>
<dbReference type="Proteomes" id="UP001519325">
    <property type="component" value="Unassembled WGS sequence"/>
</dbReference>
<sequence>MTHVKTYFPDLPAIEGSEYGEVRYEITRDEWEI</sequence>
<comment type="caution">
    <text evidence="1">The sequence shown here is derived from an EMBL/GenBank/DDBJ whole genome shotgun (WGS) entry which is preliminary data.</text>
</comment>
<evidence type="ECO:0000313" key="2">
    <source>
        <dbReference type="Proteomes" id="UP001519325"/>
    </source>
</evidence>
<dbReference type="EMBL" id="JAGGMR010000001">
    <property type="protein sequence ID" value="MBP2194210.1"/>
    <property type="molecule type" value="Genomic_DNA"/>
</dbReference>
<accession>A0ABS4QSS1</accession>
<protein>
    <submittedName>
        <fullName evidence="1">Uncharacterized protein</fullName>
    </submittedName>
</protein>
<name>A0ABS4QSS1_9NOCA</name>
<reference evidence="1 2" key="1">
    <citation type="submission" date="2021-03" db="EMBL/GenBank/DDBJ databases">
        <title>Sequencing the genomes of 1000 actinobacteria strains.</title>
        <authorList>
            <person name="Klenk H.-P."/>
        </authorList>
    </citation>
    <scope>NUCLEOTIDE SEQUENCE [LARGE SCALE GENOMIC DNA]</scope>
    <source>
        <strain evidence="1 2">DSM 45516</strain>
    </source>
</reference>
<gene>
    <name evidence="1" type="ORF">BJ987_007111</name>
</gene>